<dbReference type="Gene3D" id="3.40.47.10">
    <property type="match status" value="1"/>
</dbReference>
<dbReference type="CDD" id="cd00831">
    <property type="entry name" value="CHS_like"/>
    <property type="match status" value="1"/>
</dbReference>
<keyword evidence="5" id="KW-1185">Reference proteome</keyword>
<dbReference type="PROSITE" id="PS00441">
    <property type="entry name" value="CHALCONE_SYNTH"/>
    <property type="match status" value="1"/>
</dbReference>
<feature type="domain" description="Chalcone/stilbene synthase N-terminal" evidence="3">
    <location>
        <begin position="14"/>
        <end position="238"/>
    </location>
</feature>
<accession>A0A9E7EDX4</accession>
<protein>
    <recommendedName>
        <fullName evidence="3">Chalcone/stilbene synthase N-terminal domain-containing protein</fullName>
    </recommendedName>
</protein>
<organism evidence="4 5">
    <name type="scientific">Musa troglodytarum</name>
    <name type="common">fe'i banana</name>
    <dbReference type="NCBI Taxonomy" id="320322"/>
    <lineage>
        <taxon>Eukaryota</taxon>
        <taxon>Viridiplantae</taxon>
        <taxon>Streptophyta</taxon>
        <taxon>Embryophyta</taxon>
        <taxon>Tracheophyta</taxon>
        <taxon>Spermatophyta</taxon>
        <taxon>Magnoliopsida</taxon>
        <taxon>Liliopsida</taxon>
        <taxon>Zingiberales</taxon>
        <taxon>Musaceae</taxon>
        <taxon>Musa</taxon>
    </lineage>
</organism>
<dbReference type="GO" id="GO:0016747">
    <property type="term" value="F:acyltransferase activity, transferring groups other than amino-acyl groups"/>
    <property type="evidence" value="ECO:0007669"/>
    <property type="project" value="InterPro"/>
</dbReference>
<gene>
    <name evidence="4" type="ORF">MUK42_10135</name>
</gene>
<dbReference type="PANTHER" id="PTHR11877:SF80">
    <property type="entry name" value="CHALCONE SYNTHASE 1"/>
    <property type="match status" value="1"/>
</dbReference>
<evidence type="ECO:0000313" key="4">
    <source>
        <dbReference type="EMBL" id="URD75364.1"/>
    </source>
</evidence>
<evidence type="ECO:0000256" key="2">
    <source>
        <dbReference type="SAM" id="MobiDB-lite"/>
    </source>
</evidence>
<reference evidence="4" key="1">
    <citation type="submission" date="2022-05" db="EMBL/GenBank/DDBJ databases">
        <title>The Musa troglodytarum L. genome provides insights into the mechanism of non-climacteric behaviour and enrichment of carotenoids.</title>
        <authorList>
            <person name="Wang J."/>
        </authorList>
    </citation>
    <scope>NUCLEOTIDE SEQUENCE</scope>
    <source>
        <tissue evidence="4">Leaf</tissue>
    </source>
</reference>
<dbReference type="PANTHER" id="PTHR11877">
    <property type="entry name" value="HYDROXYMETHYLGLUTARYL-COA SYNTHASE"/>
    <property type="match status" value="1"/>
</dbReference>
<feature type="region of interest" description="Disordered" evidence="2">
    <location>
        <begin position="267"/>
        <end position="293"/>
    </location>
</feature>
<feature type="region of interest" description="Disordered" evidence="2">
    <location>
        <begin position="311"/>
        <end position="337"/>
    </location>
</feature>
<dbReference type="FunFam" id="3.40.47.10:FF:000025">
    <property type="entry name" value="Chalcone synthase 2"/>
    <property type="match status" value="1"/>
</dbReference>
<dbReference type="Pfam" id="PF00195">
    <property type="entry name" value="Chal_sti_synt_N"/>
    <property type="match status" value="1"/>
</dbReference>
<comment type="similarity">
    <text evidence="1">Belongs to the thiolase-like superfamily. Chalcone/stilbene synthases family.</text>
</comment>
<dbReference type="InterPro" id="IPR018088">
    <property type="entry name" value="Chalcone/stilbene_synthase_AS"/>
</dbReference>
<dbReference type="SUPFAM" id="SSF53901">
    <property type="entry name" value="Thiolase-like"/>
    <property type="match status" value="1"/>
</dbReference>
<evidence type="ECO:0000256" key="1">
    <source>
        <dbReference type="ARBA" id="ARBA00005531"/>
    </source>
</evidence>
<evidence type="ECO:0000259" key="3">
    <source>
        <dbReference type="Pfam" id="PF00195"/>
    </source>
</evidence>
<feature type="compositionally biased region" description="Basic and acidic residues" evidence="2">
    <location>
        <begin position="282"/>
        <end position="293"/>
    </location>
</feature>
<dbReference type="GO" id="GO:0030639">
    <property type="term" value="P:polyketide biosynthetic process"/>
    <property type="evidence" value="ECO:0007669"/>
    <property type="project" value="TreeGrafter"/>
</dbReference>
<evidence type="ECO:0000313" key="5">
    <source>
        <dbReference type="Proteomes" id="UP001055439"/>
    </source>
</evidence>
<sequence>MDQSCAAESACKIREIRRAQRADGPAAIMAIGTANPPNVIDQGNFPDFYFRMTSSEDKQELKEKLKLICDRTTVKNRYAHLTEEIVEQNPNLRNPAAPSLETRLRIMIEAVPNLGKEAAAKALKEWGQPKSMITHLVFCSGAGVDMPGADYQLVKLLGLSPSVKRVMLYHLGCYGGGTVLRVAKDLAENNRGARVLVVNVEITTVSAFRAPDEAHLDSLVGQALFGDGAAALVVGADPIQGVEKPIFEMAIAAQTLLPESEGKIGGQLKESGLAIPPAPGRPQDHLQEHRGRPDGRVQAVGRLGLELLVLGGAPRRSGHPQPRGDEAEAEAGEAAGDEARAARVREHVERHRVLCAGRDEEAVSDGGVGDYRPGAGVGSALRTRTGDHRGDCGAPQRASVTPPSNLGAVVRLHI</sequence>
<dbReference type="InterPro" id="IPR001099">
    <property type="entry name" value="Chalcone/stilbene_synt_N"/>
</dbReference>
<proteinExistence type="inferred from homology"/>
<dbReference type="InterPro" id="IPR016039">
    <property type="entry name" value="Thiolase-like"/>
</dbReference>
<dbReference type="AlphaFoldDB" id="A0A9E7EDX4"/>
<name>A0A9E7EDX4_9LILI</name>
<dbReference type="Proteomes" id="UP001055439">
    <property type="component" value="Chromosome 1"/>
</dbReference>
<dbReference type="InterPro" id="IPR011141">
    <property type="entry name" value="Polyketide_synthase_type-III"/>
</dbReference>
<dbReference type="EMBL" id="CP097502">
    <property type="protein sequence ID" value="URD75364.1"/>
    <property type="molecule type" value="Genomic_DNA"/>
</dbReference>
<dbReference type="OrthoDB" id="329835at2759"/>